<gene>
    <name evidence="1" type="ORF">K9D25_23975</name>
</gene>
<dbReference type="AlphaFoldDB" id="A0A9E6ZXZ4"/>
<dbReference type="RefSeq" id="WP_244451334.1">
    <property type="nucleotide sequence ID" value="NZ_CP083242.1"/>
</dbReference>
<dbReference type="KEGG" id="apol:K9D25_23975"/>
<dbReference type="EMBL" id="CP083242">
    <property type="protein sequence ID" value="UOK73724.1"/>
    <property type="molecule type" value="Genomic_DNA"/>
</dbReference>
<reference evidence="1" key="1">
    <citation type="submission" date="2021-09" db="EMBL/GenBank/DDBJ databases">
        <title>Network and meta-omics reveal the key degrader and cooperation patterns in an efficient 1,4-dioxane-degrading microbial community.</title>
        <authorList>
            <person name="Dai C."/>
        </authorList>
    </citation>
    <scope>NUCLEOTIDE SEQUENCE</scope>
    <source>
        <strain evidence="1">ZM13</strain>
        <plasmid evidence="1">pC</plasmid>
    </source>
</reference>
<evidence type="ECO:0000313" key="2">
    <source>
        <dbReference type="Proteomes" id="UP000831684"/>
    </source>
</evidence>
<sequence>MSPSPVRLPDAASVQAVLAQLEPASVDGALVPALAAAFPGFDFSLAHVDDDYWRDTRSVIRPDKIRIGELRPWMTAELAKDGGDVKAVWTRLGKTDLQITEWRGTGAFVFAPTGPAPADYIQIALGREVEWRAGPVVNPDYRPWGEQELLDPSWLRRDPLPDTDRLAGPVYRLLDRAGSAFVHVRSFLDRCGRIEREKREAKRPEMERRVVRETGPRGATRETPFLNLVPDYFEFVPRELRFFRDWEDSSARPQRVFAHWALDARDYTYKGEREVGFIPRPLKMPRERLLLTPETSVHQLMDRIEAVDGEVGLPFGWFFLMTHGHWVEPDVGLAIAEGLKAQRVRLPDADAAVLLRWAERSYGF</sequence>
<protein>
    <submittedName>
        <fullName evidence="1">Uncharacterized protein</fullName>
    </submittedName>
</protein>
<geneLocation type="plasmid" evidence="1 2">
    <name>pC</name>
</geneLocation>
<accession>A0A9E6ZXZ4</accession>
<evidence type="ECO:0000313" key="1">
    <source>
        <dbReference type="EMBL" id="UOK73724.1"/>
    </source>
</evidence>
<keyword evidence="1" id="KW-0614">Plasmid</keyword>
<dbReference type="Proteomes" id="UP000831684">
    <property type="component" value="Plasmid pC"/>
</dbReference>
<organism evidence="1 2">
    <name type="scientific">Ancylobacter polymorphus</name>
    <dbReference type="NCBI Taxonomy" id="223390"/>
    <lineage>
        <taxon>Bacteria</taxon>
        <taxon>Pseudomonadati</taxon>
        <taxon>Pseudomonadota</taxon>
        <taxon>Alphaproteobacteria</taxon>
        <taxon>Hyphomicrobiales</taxon>
        <taxon>Xanthobacteraceae</taxon>
        <taxon>Ancylobacter</taxon>
    </lineage>
</organism>
<name>A0A9E6ZXZ4_9HYPH</name>
<proteinExistence type="predicted"/>